<proteinExistence type="predicted"/>
<name>A0A481YY09_9VIRU</name>
<evidence type="ECO:0000313" key="1">
    <source>
        <dbReference type="EMBL" id="QBK88142.1"/>
    </source>
</evidence>
<dbReference type="EMBL" id="MK500376">
    <property type="protein sequence ID" value="QBK88142.1"/>
    <property type="molecule type" value="Genomic_DNA"/>
</dbReference>
<sequence>MDTLKTLAVRKHASKVAKKIPVDLHYDVAMSILNPDYVCNDEDKIILITRYPRMDQILNESKGHYNNTLSLRKGESIEYERYSYVDVHPWLYYVWKEFPDTVELLDNKEQNYDRDLIFCIYKKLSSSSDPDIEYTHKCDAMYIKSRGCYARGVKKMTRGQFHKILIIALKKHNISDYDTKEMNINDYIVLDNKDTTLAILPFSPRYFRGHNVRILPGRIFLNETCSPTL</sequence>
<gene>
    <name evidence="1" type="ORF">LCMAC202_05040</name>
</gene>
<protein>
    <submittedName>
        <fullName evidence="1">Uncharacterized protein</fullName>
    </submittedName>
</protein>
<accession>A0A481YY09</accession>
<reference evidence="1" key="1">
    <citation type="journal article" date="2019" name="MBio">
        <title>Virus Genomes from Deep Sea Sediments Expand the Ocean Megavirome and Support Independent Origins of Viral Gigantism.</title>
        <authorList>
            <person name="Backstrom D."/>
            <person name="Yutin N."/>
            <person name="Jorgensen S.L."/>
            <person name="Dharamshi J."/>
            <person name="Homa F."/>
            <person name="Zaremba-Niedwiedzka K."/>
            <person name="Spang A."/>
            <person name="Wolf Y.I."/>
            <person name="Koonin E.V."/>
            <person name="Ettema T.J."/>
        </authorList>
    </citation>
    <scope>NUCLEOTIDE SEQUENCE</scope>
</reference>
<organism evidence="1">
    <name type="scientific">Marseillevirus LCMAC202</name>
    <dbReference type="NCBI Taxonomy" id="2506606"/>
    <lineage>
        <taxon>Viruses</taxon>
        <taxon>Varidnaviria</taxon>
        <taxon>Bamfordvirae</taxon>
        <taxon>Nucleocytoviricota</taxon>
        <taxon>Megaviricetes</taxon>
        <taxon>Pimascovirales</taxon>
        <taxon>Pimascovirales incertae sedis</taxon>
        <taxon>Marseilleviridae</taxon>
    </lineage>
</organism>